<dbReference type="Gene3D" id="3.30.1390.30">
    <property type="entry name" value="Penicillin-binding protein 2a, domain 3"/>
    <property type="match status" value="1"/>
</dbReference>
<evidence type="ECO:0000256" key="2">
    <source>
        <dbReference type="ARBA" id="ARBA00004236"/>
    </source>
</evidence>
<evidence type="ECO:0000256" key="9">
    <source>
        <dbReference type="ARBA" id="ARBA00022960"/>
    </source>
</evidence>
<keyword evidence="7 14" id="KW-0812">Transmembrane</keyword>
<keyword evidence="12 14" id="KW-0472">Membrane</keyword>
<gene>
    <name evidence="17" type="primary">mrdA</name>
    <name evidence="17" type="ORF">IAB93_07180</name>
</gene>
<evidence type="ECO:0000256" key="7">
    <source>
        <dbReference type="ARBA" id="ARBA00022692"/>
    </source>
</evidence>
<keyword evidence="10" id="KW-0573">Peptidoglycan synthesis</keyword>
<dbReference type="EC" id="3.4.16.4" evidence="17"/>
<evidence type="ECO:0000256" key="12">
    <source>
        <dbReference type="ARBA" id="ARBA00023136"/>
    </source>
</evidence>
<evidence type="ECO:0000256" key="10">
    <source>
        <dbReference type="ARBA" id="ARBA00022984"/>
    </source>
</evidence>
<dbReference type="Gene3D" id="3.40.710.10">
    <property type="entry name" value="DD-peptidase/beta-lactamase superfamily"/>
    <property type="match status" value="1"/>
</dbReference>
<keyword evidence="4" id="KW-0997">Cell inner membrane</keyword>
<evidence type="ECO:0000256" key="6">
    <source>
        <dbReference type="ARBA" id="ARBA00022670"/>
    </source>
</evidence>
<evidence type="ECO:0000256" key="11">
    <source>
        <dbReference type="ARBA" id="ARBA00022989"/>
    </source>
</evidence>
<dbReference type="InterPro" id="IPR001460">
    <property type="entry name" value="PCN-bd_Tpept"/>
</dbReference>
<feature type="domain" description="Penicillin-binding protein transpeptidase" evidence="15">
    <location>
        <begin position="257"/>
        <end position="580"/>
    </location>
</feature>
<dbReference type="GO" id="GO:0008658">
    <property type="term" value="F:penicillin binding"/>
    <property type="evidence" value="ECO:0007669"/>
    <property type="project" value="InterPro"/>
</dbReference>
<feature type="transmembrane region" description="Helical" evidence="14">
    <location>
        <begin position="12"/>
        <end position="31"/>
    </location>
</feature>
<organism evidence="17 18">
    <name type="scientific">Candidatus Merdivivens pullistercoris</name>
    <dbReference type="NCBI Taxonomy" id="2840873"/>
    <lineage>
        <taxon>Bacteria</taxon>
        <taxon>Pseudomonadati</taxon>
        <taxon>Bacteroidota</taxon>
        <taxon>Bacteroidia</taxon>
        <taxon>Bacteroidales</taxon>
        <taxon>Muribaculaceae</taxon>
        <taxon>Muribaculaceae incertae sedis</taxon>
        <taxon>Candidatus Merdivivens</taxon>
    </lineage>
</organism>
<evidence type="ECO:0000259" key="16">
    <source>
        <dbReference type="Pfam" id="PF03717"/>
    </source>
</evidence>
<dbReference type="AlphaFoldDB" id="A0A9D9I5N2"/>
<proteinExistence type="predicted"/>
<keyword evidence="13" id="KW-0961">Cell wall biogenesis/degradation</keyword>
<dbReference type="EMBL" id="JADIME010000076">
    <property type="protein sequence ID" value="MBO8465759.1"/>
    <property type="molecule type" value="Genomic_DNA"/>
</dbReference>
<dbReference type="SUPFAM" id="SSF56601">
    <property type="entry name" value="beta-lactamase/transpeptidase-like"/>
    <property type="match status" value="1"/>
</dbReference>
<dbReference type="GO" id="GO:0009002">
    <property type="term" value="F:serine-type D-Ala-D-Ala carboxypeptidase activity"/>
    <property type="evidence" value="ECO:0007669"/>
    <property type="project" value="UniProtKB-EC"/>
</dbReference>
<evidence type="ECO:0000256" key="4">
    <source>
        <dbReference type="ARBA" id="ARBA00022519"/>
    </source>
</evidence>
<dbReference type="Pfam" id="PF00905">
    <property type="entry name" value="Transpeptidase"/>
    <property type="match status" value="1"/>
</dbReference>
<accession>A0A9D9I5N2</accession>
<protein>
    <submittedName>
        <fullName evidence="17">Penicillin-binding protein 2</fullName>
        <ecNumber evidence="17">3.4.16.4</ecNumber>
    </submittedName>
</protein>
<keyword evidence="9" id="KW-0133">Cell shape</keyword>
<evidence type="ECO:0000259" key="15">
    <source>
        <dbReference type="Pfam" id="PF00905"/>
    </source>
</evidence>
<reference evidence="17" key="1">
    <citation type="submission" date="2020-10" db="EMBL/GenBank/DDBJ databases">
        <authorList>
            <person name="Gilroy R."/>
        </authorList>
    </citation>
    <scope>NUCLEOTIDE SEQUENCE</scope>
    <source>
        <strain evidence="17">10037</strain>
    </source>
</reference>
<name>A0A9D9I5N2_9BACT</name>
<dbReference type="PANTHER" id="PTHR30627">
    <property type="entry name" value="PEPTIDOGLYCAN D,D-TRANSPEPTIDASE"/>
    <property type="match status" value="1"/>
</dbReference>
<dbReference type="NCBIfam" id="TIGR03423">
    <property type="entry name" value="pbp2_mrdA"/>
    <property type="match status" value="1"/>
</dbReference>
<dbReference type="GO" id="GO:0006508">
    <property type="term" value="P:proteolysis"/>
    <property type="evidence" value="ECO:0007669"/>
    <property type="project" value="UniProtKB-KW"/>
</dbReference>
<sequence>MRDYPTIPRHVRIATGVIAAALILLGKLFWIQIINDKYKINADNNAMVYSVIYPTRGLIYDRNGNILVGNEIAYDLMATPSEIEEFDTLALGGILDIPPEYIRERMEYFRQNRRSIGFRSVPFLKKISPEKFALFAEQEYRFPGFSGQARTIRQYPVDAGGNLLGYISEVDADFIKSHDGYKAGDYAGKTGIEATYEKELRGEKGYKIYLRNALNKIESSYKDGEYDKPAVPGNDIYTTIDAGLQQYSQKLMEGKTGSIVAIEPSTGEILTLVSSPGISTGQLADIGAHYTEMANDPDKPMLNRAVQSSYPPGSVFKLVNGLIGLQEGVFTASTRYPCSMGYHFGSHTVGCHNHKSPIDFTEAIQMSCNAYFCYVFRGILENPEYSSAQEAFAQWEKYVRSFGFGEPLHSDIPSETGGNVPSAAYYDRLYGKNRWGATTVLSLAIGQGELGCTPLHIANLCATIANRGHYYTPHIIKDSPGYSIDNRFKERRYTLIDTALFPSVIDGMYDAVNGKQGVTASMAAVEGLDICGKTGTAENPHGKDHSIFVCFAPKDDPKIAVAVYIENGGWGGAWAAPIASLVVEKYLAGQISESRKVLEERMMDKKFVK</sequence>
<evidence type="ECO:0000256" key="1">
    <source>
        <dbReference type="ARBA" id="ARBA00004167"/>
    </source>
</evidence>
<dbReference type="GO" id="GO:0071555">
    <property type="term" value="P:cell wall organization"/>
    <property type="evidence" value="ECO:0007669"/>
    <property type="project" value="UniProtKB-KW"/>
</dbReference>
<keyword evidence="6" id="KW-0645">Protease</keyword>
<evidence type="ECO:0000256" key="3">
    <source>
        <dbReference type="ARBA" id="ARBA00022475"/>
    </source>
</evidence>
<evidence type="ECO:0000313" key="17">
    <source>
        <dbReference type="EMBL" id="MBO8465759.1"/>
    </source>
</evidence>
<dbReference type="InterPro" id="IPR005311">
    <property type="entry name" value="PBP_dimer"/>
</dbReference>
<keyword evidence="3" id="KW-1003">Cell membrane</keyword>
<keyword evidence="8 17" id="KW-0378">Hydrolase</keyword>
<dbReference type="Pfam" id="PF03717">
    <property type="entry name" value="PBP_dimer"/>
    <property type="match status" value="1"/>
</dbReference>
<dbReference type="InterPro" id="IPR012338">
    <property type="entry name" value="Beta-lactam/transpept-like"/>
</dbReference>
<dbReference type="InterPro" id="IPR017790">
    <property type="entry name" value="Penicillin-binding_protein_2"/>
</dbReference>
<reference evidence="17" key="2">
    <citation type="journal article" date="2021" name="PeerJ">
        <title>Extensive microbial diversity within the chicken gut microbiome revealed by metagenomics and culture.</title>
        <authorList>
            <person name="Gilroy R."/>
            <person name="Ravi A."/>
            <person name="Getino M."/>
            <person name="Pursley I."/>
            <person name="Horton D.L."/>
            <person name="Alikhan N.F."/>
            <person name="Baker D."/>
            <person name="Gharbi K."/>
            <person name="Hall N."/>
            <person name="Watson M."/>
            <person name="Adriaenssens E.M."/>
            <person name="Foster-Nyarko E."/>
            <person name="Jarju S."/>
            <person name="Secka A."/>
            <person name="Antonio M."/>
            <person name="Oren A."/>
            <person name="Chaudhuri R.R."/>
            <person name="La Ragione R."/>
            <person name="Hildebrand F."/>
            <person name="Pallen M.J."/>
        </authorList>
    </citation>
    <scope>NUCLEOTIDE SEQUENCE</scope>
    <source>
        <strain evidence="17">10037</strain>
    </source>
</reference>
<dbReference type="InterPro" id="IPR036138">
    <property type="entry name" value="PBP_dimer_sf"/>
</dbReference>
<evidence type="ECO:0000256" key="8">
    <source>
        <dbReference type="ARBA" id="ARBA00022801"/>
    </source>
</evidence>
<dbReference type="Proteomes" id="UP000823597">
    <property type="component" value="Unassembled WGS sequence"/>
</dbReference>
<comment type="caution">
    <text evidence="17">The sequence shown here is derived from an EMBL/GenBank/DDBJ whole genome shotgun (WGS) entry which is preliminary data.</text>
</comment>
<feature type="domain" description="Penicillin-binding protein dimerisation" evidence="16">
    <location>
        <begin position="52"/>
        <end position="219"/>
    </location>
</feature>
<dbReference type="SUPFAM" id="SSF56519">
    <property type="entry name" value="Penicillin binding protein dimerisation domain"/>
    <property type="match status" value="1"/>
</dbReference>
<keyword evidence="5 17" id="KW-0121">Carboxypeptidase</keyword>
<dbReference type="Gene3D" id="3.90.1310.10">
    <property type="entry name" value="Penicillin-binding protein 2a (Domain 2)"/>
    <property type="match status" value="1"/>
</dbReference>
<dbReference type="GO" id="GO:0005886">
    <property type="term" value="C:plasma membrane"/>
    <property type="evidence" value="ECO:0007669"/>
    <property type="project" value="UniProtKB-SubCell"/>
</dbReference>
<evidence type="ECO:0000313" key="18">
    <source>
        <dbReference type="Proteomes" id="UP000823597"/>
    </source>
</evidence>
<dbReference type="GO" id="GO:0009252">
    <property type="term" value="P:peptidoglycan biosynthetic process"/>
    <property type="evidence" value="ECO:0007669"/>
    <property type="project" value="UniProtKB-KW"/>
</dbReference>
<evidence type="ECO:0000256" key="13">
    <source>
        <dbReference type="ARBA" id="ARBA00023316"/>
    </source>
</evidence>
<dbReference type="PANTHER" id="PTHR30627:SF2">
    <property type="entry name" value="PEPTIDOGLYCAN D,D-TRANSPEPTIDASE MRDA"/>
    <property type="match status" value="1"/>
</dbReference>
<evidence type="ECO:0000256" key="5">
    <source>
        <dbReference type="ARBA" id="ARBA00022645"/>
    </source>
</evidence>
<dbReference type="InterPro" id="IPR050515">
    <property type="entry name" value="Beta-lactam/transpept"/>
</dbReference>
<comment type="subcellular location">
    <subcellularLocation>
        <location evidence="2">Cell membrane</location>
    </subcellularLocation>
    <subcellularLocation>
        <location evidence="1">Membrane</location>
        <topology evidence="1">Single-pass membrane protein</topology>
    </subcellularLocation>
</comment>
<dbReference type="GO" id="GO:0008360">
    <property type="term" value="P:regulation of cell shape"/>
    <property type="evidence" value="ECO:0007669"/>
    <property type="project" value="UniProtKB-KW"/>
</dbReference>
<dbReference type="GO" id="GO:0071972">
    <property type="term" value="F:peptidoglycan L,D-transpeptidase activity"/>
    <property type="evidence" value="ECO:0007669"/>
    <property type="project" value="TreeGrafter"/>
</dbReference>
<keyword evidence="11 14" id="KW-1133">Transmembrane helix</keyword>
<evidence type="ECO:0000256" key="14">
    <source>
        <dbReference type="SAM" id="Phobius"/>
    </source>
</evidence>